<evidence type="ECO:0000256" key="9">
    <source>
        <dbReference type="PROSITE-ProRule" id="PRU00176"/>
    </source>
</evidence>
<comment type="function">
    <text evidence="8">Involved in pre-mRNA splicing. Facilitates the cooperative formation of U2/U6 helix II in association with stem II in the spliceosome. Binds to RNA.</text>
</comment>
<evidence type="ECO:0000256" key="1">
    <source>
        <dbReference type="ARBA" id="ARBA00004123"/>
    </source>
</evidence>
<dbReference type="Proteomes" id="UP000326924">
    <property type="component" value="Unassembled WGS sequence"/>
</dbReference>
<dbReference type="GO" id="GO:0036002">
    <property type="term" value="F:pre-mRNA binding"/>
    <property type="evidence" value="ECO:0007669"/>
    <property type="project" value="TreeGrafter"/>
</dbReference>
<feature type="region of interest" description="Disordered" evidence="10">
    <location>
        <begin position="298"/>
        <end position="359"/>
    </location>
</feature>
<dbReference type="SMART" id="SM00360">
    <property type="entry name" value="RRM"/>
    <property type="match status" value="1"/>
</dbReference>
<proteinExistence type="inferred from homology"/>
<dbReference type="GO" id="GO:0071006">
    <property type="term" value="C:U2-type catalytic step 1 spliceosome"/>
    <property type="evidence" value="ECO:0007669"/>
    <property type="project" value="TreeGrafter"/>
</dbReference>
<gene>
    <name evidence="12" type="ORF">FN846DRAFT_516104</name>
</gene>
<sequence>MPPKADVNRSGRETTDFPSVCESCLGTNPYIQMIKEESGMECKICTRPFTVFRWSVDRTVRNKKTNICLTCARLKNCCQCCMLDLSFGLPIAIRDAALKLVAQGPQSDINKQYYAQNHEGELKDGDVPEEYEKTDRAARDLLKRLANSEPYYKRRRGDGGGEGSSSGTAQKLLTSGPGPVRNRGGGGGRGGRGGARGGRGGKFPNANQLPAGPGDIAPPQDRSITSLFLMGVEDDLAEHHIRTFFSAFGAIRSIVCVHRSRCAFVNFATRAGAEAAAESCQGKALISGCPLRIQWGKPRPLGNIDRSQPANMSPSETPGVEQLEEQQPAEQPAKDFSSIVVPKPPGEEDDIRYPSQVNA</sequence>
<dbReference type="InterPro" id="IPR039171">
    <property type="entry name" value="Cwc2/Slt11"/>
</dbReference>
<evidence type="ECO:0000256" key="6">
    <source>
        <dbReference type="ARBA" id="ARBA00023187"/>
    </source>
</evidence>
<evidence type="ECO:0000256" key="7">
    <source>
        <dbReference type="ARBA" id="ARBA00023242"/>
    </source>
</evidence>
<comment type="subcellular location">
    <subcellularLocation>
        <location evidence="1">Nucleus</location>
    </subcellularLocation>
</comment>
<dbReference type="PANTHER" id="PTHR14089">
    <property type="entry name" value="PRE-MRNA-SPLICING FACTOR RBM22"/>
    <property type="match status" value="1"/>
</dbReference>
<dbReference type="Pfam" id="PF00076">
    <property type="entry name" value="RRM_1"/>
    <property type="match status" value="1"/>
</dbReference>
<keyword evidence="7" id="KW-0539">Nucleus</keyword>
<dbReference type="InterPro" id="IPR012677">
    <property type="entry name" value="Nucleotide-bd_a/b_plait_sf"/>
</dbReference>
<dbReference type="Gene3D" id="3.30.70.330">
    <property type="match status" value="1"/>
</dbReference>
<feature type="domain" description="RRM" evidence="11">
    <location>
        <begin position="225"/>
        <end position="298"/>
    </location>
</feature>
<dbReference type="SUPFAM" id="SSF54928">
    <property type="entry name" value="RNA-binding domain, RBD"/>
    <property type="match status" value="1"/>
</dbReference>
<dbReference type="EMBL" id="VXIS01000043">
    <property type="protein sequence ID" value="KAA8910683.1"/>
    <property type="molecule type" value="Genomic_DNA"/>
</dbReference>
<evidence type="ECO:0000256" key="8">
    <source>
        <dbReference type="ARBA" id="ARBA00025609"/>
    </source>
</evidence>
<evidence type="ECO:0000313" key="13">
    <source>
        <dbReference type="Proteomes" id="UP000326924"/>
    </source>
</evidence>
<name>A0A5J5F346_9PEZI</name>
<dbReference type="GO" id="GO:0008380">
    <property type="term" value="P:RNA splicing"/>
    <property type="evidence" value="ECO:0007669"/>
    <property type="project" value="UniProtKB-KW"/>
</dbReference>
<accession>A0A5J5F346</accession>
<comment type="caution">
    <text evidence="12">The sequence shown here is derived from an EMBL/GenBank/DDBJ whole genome shotgun (WGS) entry which is preliminary data.</text>
</comment>
<dbReference type="OrthoDB" id="10259600at2759"/>
<feature type="region of interest" description="Disordered" evidence="10">
    <location>
        <begin position="152"/>
        <end position="220"/>
    </location>
</feature>
<dbReference type="GO" id="GO:0017070">
    <property type="term" value="F:U6 snRNA binding"/>
    <property type="evidence" value="ECO:0007669"/>
    <property type="project" value="TreeGrafter"/>
</dbReference>
<keyword evidence="6" id="KW-0508">mRNA splicing</keyword>
<dbReference type="AlphaFoldDB" id="A0A5J5F346"/>
<dbReference type="InterPro" id="IPR035979">
    <property type="entry name" value="RBD_domain_sf"/>
</dbReference>
<evidence type="ECO:0000256" key="5">
    <source>
        <dbReference type="ARBA" id="ARBA00022884"/>
    </source>
</evidence>
<keyword evidence="5 9" id="KW-0694">RNA-binding</keyword>
<dbReference type="GO" id="GO:0071007">
    <property type="term" value="C:U2-type catalytic step 2 spliceosome"/>
    <property type="evidence" value="ECO:0007669"/>
    <property type="project" value="TreeGrafter"/>
</dbReference>
<evidence type="ECO:0000256" key="10">
    <source>
        <dbReference type="SAM" id="MobiDB-lite"/>
    </source>
</evidence>
<dbReference type="PROSITE" id="PS50102">
    <property type="entry name" value="RRM"/>
    <property type="match status" value="1"/>
</dbReference>
<evidence type="ECO:0000256" key="4">
    <source>
        <dbReference type="ARBA" id="ARBA00022728"/>
    </source>
</evidence>
<keyword evidence="13" id="KW-1185">Reference proteome</keyword>
<dbReference type="PANTHER" id="PTHR14089:SF6">
    <property type="entry name" value="PRE-MRNA-SPLICING FACTOR RBM22"/>
    <property type="match status" value="1"/>
</dbReference>
<dbReference type="InterPro" id="IPR000504">
    <property type="entry name" value="RRM_dom"/>
</dbReference>
<keyword evidence="4" id="KW-0747">Spliceosome</keyword>
<comment type="similarity">
    <text evidence="2">Belongs to the SLT11 family.</text>
</comment>
<evidence type="ECO:0000259" key="11">
    <source>
        <dbReference type="PROSITE" id="PS50102"/>
    </source>
</evidence>
<dbReference type="GO" id="GO:0006397">
    <property type="term" value="P:mRNA processing"/>
    <property type="evidence" value="ECO:0007669"/>
    <property type="project" value="UniProtKB-KW"/>
</dbReference>
<evidence type="ECO:0000313" key="12">
    <source>
        <dbReference type="EMBL" id="KAA8910683.1"/>
    </source>
</evidence>
<feature type="compositionally biased region" description="Gly residues" evidence="10">
    <location>
        <begin position="183"/>
        <end position="201"/>
    </location>
</feature>
<dbReference type="GO" id="GO:0000974">
    <property type="term" value="C:Prp19 complex"/>
    <property type="evidence" value="ECO:0007669"/>
    <property type="project" value="TreeGrafter"/>
</dbReference>
<dbReference type="Pfam" id="PF21369">
    <property type="entry name" value="STL11_N"/>
    <property type="match status" value="1"/>
</dbReference>
<organism evidence="12 13">
    <name type="scientific">Sphaerosporella brunnea</name>
    <dbReference type="NCBI Taxonomy" id="1250544"/>
    <lineage>
        <taxon>Eukaryota</taxon>
        <taxon>Fungi</taxon>
        <taxon>Dikarya</taxon>
        <taxon>Ascomycota</taxon>
        <taxon>Pezizomycotina</taxon>
        <taxon>Pezizomycetes</taxon>
        <taxon>Pezizales</taxon>
        <taxon>Pyronemataceae</taxon>
        <taxon>Sphaerosporella</taxon>
    </lineage>
</organism>
<reference evidence="12 13" key="1">
    <citation type="submission" date="2019-09" db="EMBL/GenBank/DDBJ databases">
        <title>Draft genome of the ectomycorrhizal ascomycete Sphaerosporella brunnea.</title>
        <authorList>
            <consortium name="DOE Joint Genome Institute"/>
            <person name="Benucci G.M."/>
            <person name="Marozzi G."/>
            <person name="Antonielli L."/>
            <person name="Sanchez S."/>
            <person name="Marco P."/>
            <person name="Wang X."/>
            <person name="Falini L.B."/>
            <person name="Barry K."/>
            <person name="Haridas S."/>
            <person name="Lipzen A."/>
            <person name="Labutti K."/>
            <person name="Grigoriev I.V."/>
            <person name="Murat C."/>
            <person name="Martin F."/>
            <person name="Albertini E."/>
            <person name="Donnini D."/>
            <person name="Bonito G."/>
        </authorList>
    </citation>
    <scope>NUCLEOTIDE SEQUENCE [LARGE SCALE GENOMIC DNA]</scope>
    <source>
        <strain evidence="12 13">Sb_GMNB300</strain>
    </source>
</reference>
<feature type="compositionally biased region" description="Polar residues" evidence="10">
    <location>
        <begin position="305"/>
        <end position="316"/>
    </location>
</feature>
<protein>
    <recommendedName>
        <fullName evidence="11">RRM domain-containing protein</fullName>
    </recommendedName>
</protein>
<evidence type="ECO:0000256" key="3">
    <source>
        <dbReference type="ARBA" id="ARBA00022664"/>
    </source>
</evidence>
<evidence type="ECO:0000256" key="2">
    <source>
        <dbReference type="ARBA" id="ARBA00007781"/>
    </source>
</evidence>
<dbReference type="FunFam" id="3.30.70.330:FF:000396">
    <property type="entry name" value="Putative Pre-mRNA-splicing factor slt11"/>
    <property type="match status" value="1"/>
</dbReference>
<keyword evidence="3" id="KW-0507">mRNA processing</keyword>
<dbReference type="InterPro" id="IPR048995">
    <property type="entry name" value="STL11/RBM22-like_N"/>
</dbReference>
<dbReference type="InParanoid" id="A0A5J5F346"/>